<dbReference type="Pfam" id="PF13298">
    <property type="entry name" value="LigD_N"/>
    <property type="match status" value="1"/>
</dbReference>
<accession>A0A6G6WEI9</accession>
<dbReference type="KEGG" id="nano:G5V58_14190"/>
<dbReference type="Proteomes" id="UP000502996">
    <property type="component" value="Chromosome"/>
</dbReference>
<reference evidence="2 3" key="1">
    <citation type="submission" date="2020-02" db="EMBL/GenBank/DDBJ databases">
        <title>Full genome sequence of Nocardioides sp. R-3366.</title>
        <authorList>
            <person name="Im W.-T."/>
        </authorList>
    </citation>
    <scope>NUCLEOTIDE SEQUENCE [LARGE SCALE GENOMIC DNA]</scope>
    <source>
        <strain evidence="2 3">R-3366</strain>
    </source>
</reference>
<dbReference type="PANTHER" id="PTHR39465">
    <property type="entry name" value="DNA LIGASE D, 3'-PHOSPHOESTERASE DOMAIN"/>
    <property type="match status" value="1"/>
</dbReference>
<organism evidence="2 3">
    <name type="scientific">Nocardioides anomalus</name>
    <dbReference type="NCBI Taxonomy" id="2712223"/>
    <lineage>
        <taxon>Bacteria</taxon>
        <taxon>Bacillati</taxon>
        <taxon>Actinomycetota</taxon>
        <taxon>Actinomycetes</taxon>
        <taxon>Propionibacteriales</taxon>
        <taxon>Nocardioidaceae</taxon>
        <taxon>Nocardioides</taxon>
    </lineage>
</organism>
<protein>
    <submittedName>
        <fullName evidence="2">DNA ligase</fullName>
    </submittedName>
</protein>
<dbReference type="PANTHER" id="PTHR39465:SF1">
    <property type="entry name" value="DNA LIGASE D 3'-PHOSPHOESTERASE DOMAIN-CONTAINING PROTEIN"/>
    <property type="match status" value="1"/>
</dbReference>
<evidence type="ECO:0000313" key="2">
    <source>
        <dbReference type="EMBL" id="QIG43761.1"/>
    </source>
</evidence>
<dbReference type="InterPro" id="IPR014144">
    <property type="entry name" value="LigD_PE_domain"/>
</dbReference>
<keyword evidence="2" id="KW-0436">Ligase</keyword>
<keyword evidence="3" id="KW-1185">Reference proteome</keyword>
<evidence type="ECO:0000259" key="1">
    <source>
        <dbReference type="Pfam" id="PF13298"/>
    </source>
</evidence>
<feature type="domain" description="DNA ligase D 3'-phosphoesterase" evidence="1">
    <location>
        <begin position="11"/>
        <end position="106"/>
    </location>
</feature>
<dbReference type="RefSeq" id="WP_165233892.1">
    <property type="nucleotide sequence ID" value="NZ_CP049257.1"/>
</dbReference>
<proteinExistence type="predicted"/>
<dbReference type="EMBL" id="CP049257">
    <property type="protein sequence ID" value="QIG43761.1"/>
    <property type="molecule type" value="Genomic_DNA"/>
</dbReference>
<dbReference type="AlphaFoldDB" id="A0A6G6WEI9"/>
<evidence type="ECO:0000313" key="3">
    <source>
        <dbReference type="Proteomes" id="UP000502996"/>
    </source>
</evidence>
<dbReference type="GO" id="GO:0016874">
    <property type="term" value="F:ligase activity"/>
    <property type="evidence" value="ECO:0007669"/>
    <property type="project" value="UniProtKB-KW"/>
</dbReference>
<name>A0A6G6WEI9_9ACTN</name>
<gene>
    <name evidence="2" type="ORF">G5V58_14190</name>
</gene>
<sequence length="142" mass="15762">MSAPLRFVVNRHQATTLHFDLRLEVDGALASWAVPKGPSLDPAVKRLAIRVDDHDLEEHLAYEDDHKVVWDTGTFEPATDPGPALEEGHLRFTLEGHRLHGGFALQQTRLGWLLLKLDDEGAAPGQVWAEDELGSVLSDRTL</sequence>